<proteinExistence type="predicted"/>
<dbReference type="OrthoDB" id="7351979at2"/>
<dbReference type="InterPro" id="IPR045632">
    <property type="entry name" value="DUF6314"/>
</dbReference>
<evidence type="ECO:0000313" key="3">
    <source>
        <dbReference type="Proteomes" id="UP000239736"/>
    </source>
</evidence>
<dbReference type="EMBL" id="PRDS01000007">
    <property type="protein sequence ID" value="PPB80000.1"/>
    <property type="molecule type" value="Genomic_DNA"/>
</dbReference>
<dbReference type="RefSeq" id="WP_104071772.1">
    <property type="nucleotide sequence ID" value="NZ_PRDS01000007.1"/>
</dbReference>
<evidence type="ECO:0000313" key="2">
    <source>
        <dbReference type="EMBL" id="PPB80000.1"/>
    </source>
</evidence>
<organism evidence="2 3">
    <name type="scientific">Albidovulum inexpectatum</name>
    <dbReference type="NCBI Taxonomy" id="196587"/>
    <lineage>
        <taxon>Bacteria</taxon>
        <taxon>Pseudomonadati</taxon>
        <taxon>Pseudomonadota</taxon>
        <taxon>Alphaproteobacteria</taxon>
        <taxon>Rhodobacterales</taxon>
        <taxon>Paracoccaceae</taxon>
        <taxon>Albidovulum</taxon>
    </lineage>
</organism>
<dbReference type="Pfam" id="PF19834">
    <property type="entry name" value="DUF6314"/>
    <property type="match status" value="1"/>
</dbReference>
<name>A0A2S5JF16_9RHOB</name>
<comment type="caution">
    <text evidence="2">The sequence shown here is derived from an EMBL/GenBank/DDBJ whole genome shotgun (WGS) entry which is preliminary data.</text>
</comment>
<feature type="domain" description="DUF6314" evidence="1">
    <location>
        <begin position="8"/>
        <end position="135"/>
    </location>
</feature>
<gene>
    <name evidence="2" type="ORF">LV82_02282</name>
</gene>
<protein>
    <recommendedName>
        <fullName evidence="1">DUF6314 domain-containing protein</fullName>
    </recommendedName>
</protein>
<dbReference type="AlphaFoldDB" id="A0A2S5JF16"/>
<keyword evidence="3" id="KW-1185">Reference proteome</keyword>
<evidence type="ECO:0000259" key="1">
    <source>
        <dbReference type="Pfam" id="PF19834"/>
    </source>
</evidence>
<accession>A0A2S5JF16</accession>
<reference evidence="2 3" key="1">
    <citation type="submission" date="2018-01" db="EMBL/GenBank/DDBJ databases">
        <title>Genomic Encyclopedia of Archaeal and Bacterial Type Strains, Phase II (KMG-II): from individual species to whole genera.</title>
        <authorList>
            <person name="Goeker M."/>
        </authorList>
    </citation>
    <scope>NUCLEOTIDE SEQUENCE [LARGE SCALE GENOMIC DNA]</scope>
    <source>
        <strain evidence="2 3">DSM 12048</strain>
    </source>
</reference>
<sequence>MDLQLSDLEGIWLIQRKIDDRRAGHVLHFAGQAQFRPDGIGLHYFETGQLHLPDGTKLRAERSYLWRRQAGRIVVLFPDGRSFHDFTPDRAEACHLCAADEYRVRYDFSGWPEWRAEWAVRGPAKDYAMVSHYRRPGDA</sequence>
<dbReference type="Proteomes" id="UP000239736">
    <property type="component" value="Unassembled WGS sequence"/>
</dbReference>